<keyword evidence="3" id="KW-1185">Reference proteome</keyword>
<name>S0FSP0_9BACT</name>
<evidence type="ECO:0008006" key="4">
    <source>
        <dbReference type="Google" id="ProtNLM"/>
    </source>
</evidence>
<reference evidence="2 3" key="1">
    <citation type="journal article" date="2013" name="Genome Announc.">
        <title>Draft Genome Sequence of Desulfotignum phosphitoxidans DSM 13687 Strain FiPS-3.</title>
        <authorList>
            <person name="Poehlein A."/>
            <person name="Daniel R."/>
            <person name="Simeonova D.D."/>
        </authorList>
    </citation>
    <scope>NUCLEOTIDE SEQUENCE [LARGE SCALE GENOMIC DNA]</scope>
    <source>
        <strain evidence="2 3">DSM 13687</strain>
    </source>
</reference>
<dbReference type="PATRIC" id="fig|1286635.3.peg.3946"/>
<feature type="region of interest" description="Disordered" evidence="1">
    <location>
        <begin position="33"/>
        <end position="59"/>
    </location>
</feature>
<gene>
    <name evidence="2" type="ORF">Dpo_10c01010</name>
</gene>
<dbReference type="PANTHER" id="PTHR30105">
    <property type="entry name" value="UNCHARACTERIZED YIBQ-RELATED"/>
    <property type="match status" value="1"/>
</dbReference>
<dbReference type="PANTHER" id="PTHR30105:SF2">
    <property type="entry name" value="DIVERGENT POLYSACCHARIDE DEACETYLASE SUPERFAMILY"/>
    <property type="match status" value="1"/>
</dbReference>
<sequence>MKKIGIGLMVLVAVCLTGAMVADLLIRQPKAPVRENTATRTTESPEKTELPKKSLPGDPTPQVVKDIQEADHITPQSGLMEKNGHPVLYEVFEETVPPPRPGADHRPVPESGDGLYEIALIIDDIGYDQKMAMALYALEPDISFSVLPWSPHGRAIAGILREKGALIMLHLPMEPVQYPDVNPGPGALLTSMSPDMLIAQLEKNIDEVPGASGVNNHMGSRLTAEAGQMYQVFTILKKRNLFFVDSMTAPKSQCRAAARLLQIPFSERDVFLDNIQEQAYITGQFAQLKKIARKHGSAIGIGHPYPATLKTLKAELSKIKGEFKIVPASRMVMIPG</sequence>
<dbReference type="AlphaFoldDB" id="S0FSP0"/>
<evidence type="ECO:0000313" key="2">
    <source>
        <dbReference type="EMBL" id="EMS78108.1"/>
    </source>
</evidence>
<organism evidence="2 3">
    <name type="scientific">Desulfotignum phosphitoxidans DSM 13687</name>
    <dbReference type="NCBI Taxonomy" id="1286635"/>
    <lineage>
        <taxon>Bacteria</taxon>
        <taxon>Pseudomonadati</taxon>
        <taxon>Thermodesulfobacteriota</taxon>
        <taxon>Desulfobacteria</taxon>
        <taxon>Desulfobacterales</taxon>
        <taxon>Desulfobacteraceae</taxon>
        <taxon>Desulfotignum</taxon>
    </lineage>
</organism>
<comment type="caution">
    <text evidence="2">The sequence shown here is derived from an EMBL/GenBank/DDBJ whole genome shotgun (WGS) entry which is preliminary data.</text>
</comment>
<dbReference type="GO" id="GO:0005975">
    <property type="term" value="P:carbohydrate metabolic process"/>
    <property type="evidence" value="ECO:0007669"/>
    <property type="project" value="InterPro"/>
</dbReference>
<evidence type="ECO:0000313" key="3">
    <source>
        <dbReference type="Proteomes" id="UP000014216"/>
    </source>
</evidence>
<accession>S0FSP0</accession>
<evidence type="ECO:0000256" key="1">
    <source>
        <dbReference type="SAM" id="MobiDB-lite"/>
    </source>
</evidence>
<dbReference type="CDD" id="cd10936">
    <property type="entry name" value="CE4_DAC2"/>
    <property type="match status" value="1"/>
</dbReference>
<protein>
    <recommendedName>
        <fullName evidence="4">Divergent polysaccharide deacetylase family protein</fullName>
    </recommendedName>
</protein>
<dbReference type="InterPro" id="IPR011330">
    <property type="entry name" value="Glyco_hydro/deAcase_b/a-brl"/>
</dbReference>
<dbReference type="SUPFAM" id="SSF88713">
    <property type="entry name" value="Glycoside hydrolase/deacetylase"/>
    <property type="match status" value="1"/>
</dbReference>
<dbReference type="InterPro" id="IPR006837">
    <property type="entry name" value="Divergent_DAC"/>
</dbReference>
<dbReference type="Pfam" id="PF04748">
    <property type="entry name" value="Polysacc_deac_2"/>
    <property type="match status" value="1"/>
</dbReference>
<dbReference type="Gene3D" id="3.20.20.370">
    <property type="entry name" value="Glycoside hydrolase/deacetylase"/>
    <property type="match status" value="1"/>
</dbReference>
<dbReference type="Proteomes" id="UP000014216">
    <property type="component" value="Unassembled WGS sequence"/>
</dbReference>
<proteinExistence type="predicted"/>
<dbReference type="EMBL" id="APJX01000010">
    <property type="protein sequence ID" value="EMS78108.1"/>
    <property type="molecule type" value="Genomic_DNA"/>
</dbReference>
<feature type="compositionally biased region" description="Basic and acidic residues" evidence="1">
    <location>
        <begin position="43"/>
        <end position="52"/>
    </location>
</feature>